<feature type="region of interest" description="Disordered" evidence="1">
    <location>
        <begin position="137"/>
        <end position="171"/>
    </location>
</feature>
<dbReference type="Gramene" id="OIS97871">
    <property type="protein sequence ID" value="OIS97871"/>
    <property type="gene ID" value="A4A49_22207"/>
</dbReference>
<feature type="region of interest" description="Disordered" evidence="1">
    <location>
        <begin position="1"/>
        <end position="31"/>
    </location>
</feature>
<feature type="compositionally biased region" description="Polar residues" evidence="1">
    <location>
        <begin position="153"/>
        <end position="171"/>
    </location>
</feature>
<gene>
    <name evidence="2" type="ORF">A4A49_22207</name>
</gene>
<comment type="caution">
    <text evidence="2">The sequence shown here is derived from an EMBL/GenBank/DDBJ whole genome shotgun (WGS) entry which is preliminary data.</text>
</comment>
<accession>A0A1J6IBH5</accession>
<protein>
    <submittedName>
        <fullName evidence="2">Uncharacterized protein</fullName>
    </submittedName>
</protein>
<feature type="compositionally biased region" description="Low complexity" evidence="1">
    <location>
        <begin position="7"/>
        <end position="21"/>
    </location>
</feature>
<sequence length="171" mass="18640">MARTRVRTNNQVNNVAANGDNVDVESGDGNQVPPPAPQVLVYPQAPVSLDIVEIGTMQDAIQMLTTLVAAQQQQAETQKLRRFVHGLGPHVKCAIAAAAISPTCTFASLVTFVEQQENWRNQERVIREQCKKARFMSNFNGTSNGKNRRGFSAPTQSAAQPNVNIPSNRQG</sequence>
<dbReference type="EMBL" id="MJEQ01037192">
    <property type="protein sequence ID" value="OIS97871.1"/>
    <property type="molecule type" value="Genomic_DNA"/>
</dbReference>
<evidence type="ECO:0000256" key="1">
    <source>
        <dbReference type="SAM" id="MobiDB-lite"/>
    </source>
</evidence>
<evidence type="ECO:0000313" key="3">
    <source>
        <dbReference type="Proteomes" id="UP000187609"/>
    </source>
</evidence>
<reference evidence="2" key="1">
    <citation type="submission" date="2016-11" db="EMBL/GenBank/DDBJ databases">
        <title>The genome of Nicotiana attenuata.</title>
        <authorList>
            <person name="Xu S."/>
            <person name="Brockmoeller T."/>
            <person name="Gaquerel E."/>
            <person name="Navarro A."/>
            <person name="Kuhl H."/>
            <person name="Gase K."/>
            <person name="Ling Z."/>
            <person name="Zhou W."/>
            <person name="Kreitzer C."/>
            <person name="Stanke M."/>
            <person name="Tang H."/>
            <person name="Lyons E."/>
            <person name="Pandey P."/>
            <person name="Pandey S.P."/>
            <person name="Timmermann B."/>
            <person name="Baldwin I.T."/>
        </authorList>
    </citation>
    <scope>NUCLEOTIDE SEQUENCE [LARGE SCALE GENOMIC DNA]</scope>
    <source>
        <strain evidence="2">UT</strain>
    </source>
</reference>
<dbReference type="Proteomes" id="UP000187609">
    <property type="component" value="Unassembled WGS sequence"/>
</dbReference>
<dbReference type="AlphaFoldDB" id="A0A1J6IBH5"/>
<organism evidence="2 3">
    <name type="scientific">Nicotiana attenuata</name>
    <name type="common">Coyote tobacco</name>
    <dbReference type="NCBI Taxonomy" id="49451"/>
    <lineage>
        <taxon>Eukaryota</taxon>
        <taxon>Viridiplantae</taxon>
        <taxon>Streptophyta</taxon>
        <taxon>Embryophyta</taxon>
        <taxon>Tracheophyta</taxon>
        <taxon>Spermatophyta</taxon>
        <taxon>Magnoliopsida</taxon>
        <taxon>eudicotyledons</taxon>
        <taxon>Gunneridae</taxon>
        <taxon>Pentapetalae</taxon>
        <taxon>asterids</taxon>
        <taxon>lamiids</taxon>
        <taxon>Solanales</taxon>
        <taxon>Solanaceae</taxon>
        <taxon>Nicotianoideae</taxon>
        <taxon>Nicotianeae</taxon>
        <taxon>Nicotiana</taxon>
    </lineage>
</organism>
<keyword evidence="3" id="KW-1185">Reference proteome</keyword>
<evidence type="ECO:0000313" key="2">
    <source>
        <dbReference type="EMBL" id="OIS97871.1"/>
    </source>
</evidence>
<proteinExistence type="predicted"/>
<name>A0A1J6IBH5_NICAT</name>